<dbReference type="ExpressionAtlas" id="N1QRB4">
    <property type="expression patterns" value="baseline"/>
</dbReference>
<dbReference type="InterPro" id="IPR032675">
    <property type="entry name" value="LRR_dom_sf"/>
</dbReference>
<dbReference type="PRINTS" id="PR00019">
    <property type="entry name" value="LEURICHRPT"/>
</dbReference>
<dbReference type="GO" id="GO:0005886">
    <property type="term" value="C:plasma membrane"/>
    <property type="evidence" value="ECO:0007669"/>
    <property type="project" value="UniProtKB-SubCell"/>
</dbReference>
<feature type="domain" description="Leucine-rich repeat-containing N-terminal plant-type" evidence="12">
    <location>
        <begin position="36"/>
        <end position="75"/>
    </location>
</feature>
<keyword evidence="5" id="KW-0812">Transmembrane</keyword>
<dbReference type="EnsemblPlants" id="EMT02481">
    <property type="protein sequence ID" value="EMT02481"/>
    <property type="gene ID" value="F775_10790"/>
</dbReference>
<evidence type="ECO:0000256" key="9">
    <source>
        <dbReference type="ARBA" id="ARBA00023136"/>
    </source>
</evidence>
<keyword evidence="3" id="KW-1003">Cell membrane</keyword>
<dbReference type="SUPFAM" id="SSF52058">
    <property type="entry name" value="L domain-like"/>
    <property type="match status" value="2"/>
</dbReference>
<dbReference type="Pfam" id="PF08263">
    <property type="entry name" value="LRRNT_2"/>
    <property type="match status" value="1"/>
</dbReference>
<evidence type="ECO:0000256" key="1">
    <source>
        <dbReference type="ARBA" id="ARBA00004251"/>
    </source>
</evidence>
<dbReference type="InterPro" id="IPR003591">
    <property type="entry name" value="Leu-rich_rpt_typical-subtyp"/>
</dbReference>
<keyword evidence="4" id="KW-0433">Leucine-rich repeat</keyword>
<keyword evidence="10" id="KW-0675">Receptor</keyword>
<dbReference type="FunFam" id="3.80.10.10:FF:000649">
    <property type="entry name" value="Leucine Rich Repeat family protein"/>
    <property type="match status" value="1"/>
</dbReference>
<comment type="similarity">
    <text evidence="2">Belongs to the RLP family.</text>
</comment>
<evidence type="ECO:0000256" key="5">
    <source>
        <dbReference type="ARBA" id="ARBA00022692"/>
    </source>
</evidence>
<keyword evidence="6" id="KW-0732">Signal</keyword>
<keyword evidence="7" id="KW-0677">Repeat</keyword>
<evidence type="ECO:0000256" key="6">
    <source>
        <dbReference type="ARBA" id="ARBA00022729"/>
    </source>
</evidence>
<sequence length="983" mass="109655">MAAASFLFLTILAAAITTAYSADSTREISNGSCIPAERAALLSFKAGITRDPVNRLVSWQQRHHDCCRWSGVTCSRRTVRVVKLDVRYDDPIPTSYDFLGFDGYPRYVDRVPPHLGNLSKLLHLDIEGYTYTDLYSKDISWLARLQSLHHLNMGSVDLSGVVDWVHTVSAIPNLAVMILFSCGLHKRNTPSSLQHHNLTVLEELDLSDNSLNSRAAHNWFWDLTSLKRLRLEGCGLSGTFPDELGNLTLLETFKIDYNNIQGMIPGTLKNMCNLRSLDFSNNSIDGDITEVMDRLPNCSWNNLQELIFARTNLTGTTLPFVSTLTSLNMLDVSFNQLGGSMLADISTLTNLTYLNLGENNLSGPVPMEISALKSLTYLDLRNNNLSGSVPVEIGTLTNLTHLYLGKNNLSGVISEDHFAGLVNLKFINLFGNNLEFIMDSHWVPPFNLDTALLSSCNLGPQFPKWFRWQNSTSDLKISNTGLVGRIPDWFWKTFSQATHLDLSSNQLSGELPLSMEFMSVIALSMQSNQLTGLIPKLPRTIELLDISRNSLDGFVPNFQAPHLEVAVLFSNSISRTIPTSICQMQKLRVLDLSNNLLSKELPDCDRKGLKQWNQSSSSSSIVNSVSSFRLEITTLLLRNNNFSSRFPLFLRQCPSLIFLDLTQNRFTGELPGWIGEVMPGLVILRLSSNNFSGHIPIEIMELHDVRILDLSNNKFSGAIPQYLENMKALTGTATANLTTVYNIFFEGYSYGDYYTGMGLSNGSYTVVMKGEVIEYGENIVYLMSIDLSCNCLTGEIPEKLSSLVGLISLNLSSNLLSGNIPYKIGNLRSLESLDLSKNKLGGEIPRGLSDLTYLIRLNLSYNNLSGRIPSGHQLDILDTDDPASMYVGNPGLCGHPVPMECHGPPRDPPTKGASTGWVEHGFPQRDFLLGLVIGFVVGAWMVFFGLLFMEKWRHAYFELLDNLYDRLYVISVVTWKKWFGPRM</sequence>
<dbReference type="FunFam" id="3.80.10.10:FF:000213">
    <property type="entry name" value="Tyrosine-sulfated glycopeptide receptor 1"/>
    <property type="match status" value="1"/>
</dbReference>
<evidence type="ECO:0000256" key="4">
    <source>
        <dbReference type="ARBA" id="ARBA00022614"/>
    </source>
</evidence>
<accession>N1QRB4</accession>
<dbReference type="Pfam" id="PF00560">
    <property type="entry name" value="LRR_1"/>
    <property type="match status" value="9"/>
</dbReference>
<dbReference type="InterPro" id="IPR046956">
    <property type="entry name" value="RLP23-like"/>
</dbReference>
<proteinExistence type="inferred from homology"/>
<evidence type="ECO:0000256" key="10">
    <source>
        <dbReference type="ARBA" id="ARBA00023170"/>
    </source>
</evidence>
<dbReference type="Pfam" id="PF13855">
    <property type="entry name" value="LRR_8"/>
    <property type="match status" value="2"/>
</dbReference>
<keyword evidence="9" id="KW-0472">Membrane</keyword>
<reference evidence="13" key="1">
    <citation type="submission" date="2015-06" db="UniProtKB">
        <authorList>
            <consortium name="EnsemblPlants"/>
        </authorList>
    </citation>
    <scope>IDENTIFICATION</scope>
</reference>
<evidence type="ECO:0000256" key="7">
    <source>
        <dbReference type="ARBA" id="ARBA00022737"/>
    </source>
</evidence>
<dbReference type="PANTHER" id="PTHR48063:SF105">
    <property type="entry name" value="LEUCINE-RICH REPEAT-CONTAINING N-TERMINAL PLANT-TYPE DOMAIN-CONTAINING PROTEIN"/>
    <property type="match status" value="1"/>
</dbReference>
<evidence type="ECO:0000256" key="2">
    <source>
        <dbReference type="ARBA" id="ARBA00009592"/>
    </source>
</evidence>
<organism evidence="13">
    <name type="scientific">Aegilops tauschii</name>
    <name type="common">Tausch's goatgrass</name>
    <name type="synonym">Aegilops squarrosa</name>
    <dbReference type="NCBI Taxonomy" id="37682"/>
    <lineage>
        <taxon>Eukaryota</taxon>
        <taxon>Viridiplantae</taxon>
        <taxon>Streptophyta</taxon>
        <taxon>Embryophyta</taxon>
        <taxon>Tracheophyta</taxon>
        <taxon>Spermatophyta</taxon>
        <taxon>Magnoliopsida</taxon>
        <taxon>Liliopsida</taxon>
        <taxon>Poales</taxon>
        <taxon>Poaceae</taxon>
        <taxon>BOP clade</taxon>
        <taxon>Pooideae</taxon>
        <taxon>Triticodae</taxon>
        <taxon>Triticeae</taxon>
        <taxon>Triticinae</taxon>
        <taxon>Aegilops</taxon>
    </lineage>
</organism>
<dbReference type="InterPro" id="IPR013210">
    <property type="entry name" value="LRR_N_plant-typ"/>
</dbReference>
<dbReference type="AlphaFoldDB" id="N1QRB4"/>
<dbReference type="InterPro" id="IPR001611">
    <property type="entry name" value="Leu-rich_rpt"/>
</dbReference>
<dbReference type="Gene3D" id="3.80.10.10">
    <property type="entry name" value="Ribonuclease Inhibitor"/>
    <property type="match status" value="5"/>
</dbReference>
<comment type="subcellular location">
    <subcellularLocation>
        <location evidence="1">Cell membrane</location>
        <topology evidence="1">Single-pass type I membrane protein</topology>
    </subcellularLocation>
</comment>
<evidence type="ECO:0000256" key="3">
    <source>
        <dbReference type="ARBA" id="ARBA00022475"/>
    </source>
</evidence>
<keyword evidence="8" id="KW-1133">Transmembrane helix</keyword>
<dbReference type="PANTHER" id="PTHR48063">
    <property type="entry name" value="LRR RECEPTOR-LIKE KINASE"/>
    <property type="match status" value="1"/>
</dbReference>
<name>N1QRB4_AEGTA</name>
<dbReference type="FunFam" id="3.80.10.10:FF:001347">
    <property type="entry name" value="LRR receptor-like serine/threonine-protein kinase GSO2"/>
    <property type="match status" value="1"/>
</dbReference>
<evidence type="ECO:0000259" key="12">
    <source>
        <dbReference type="Pfam" id="PF08263"/>
    </source>
</evidence>
<evidence type="ECO:0000256" key="8">
    <source>
        <dbReference type="ARBA" id="ARBA00022989"/>
    </source>
</evidence>
<keyword evidence="11" id="KW-0325">Glycoprotein</keyword>
<evidence type="ECO:0000313" key="13">
    <source>
        <dbReference type="EnsemblPlants" id="EMT02481"/>
    </source>
</evidence>
<protein>
    <submittedName>
        <fullName evidence="13">LRR receptor-like serine/threonine-protein kinase GSO1</fullName>
    </submittedName>
</protein>
<dbReference type="SUPFAM" id="SSF52047">
    <property type="entry name" value="RNI-like"/>
    <property type="match status" value="1"/>
</dbReference>
<dbReference type="SMART" id="SM00365">
    <property type="entry name" value="LRR_SD22"/>
    <property type="match status" value="7"/>
</dbReference>
<dbReference type="FunFam" id="3.80.10.10:FF:000470">
    <property type="entry name" value="LRR receptor-like serine/threonine-protein kinase RPK2"/>
    <property type="match status" value="1"/>
</dbReference>
<dbReference type="SMART" id="SM00369">
    <property type="entry name" value="LRR_TYP"/>
    <property type="match status" value="10"/>
</dbReference>
<evidence type="ECO:0000256" key="11">
    <source>
        <dbReference type="ARBA" id="ARBA00023180"/>
    </source>
</evidence>
<dbReference type="GO" id="GO:0051606">
    <property type="term" value="P:detection of stimulus"/>
    <property type="evidence" value="ECO:0007669"/>
    <property type="project" value="UniProtKB-ARBA"/>
</dbReference>